<accession>A0A9X4AIM5</accession>
<keyword evidence="3" id="KW-1185">Reference proteome</keyword>
<evidence type="ECO:0000256" key="1">
    <source>
        <dbReference type="SAM" id="Phobius"/>
    </source>
</evidence>
<comment type="caution">
    <text evidence="2">The sequence shown here is derived from an EMBL/GenBank/DDBJ whole genome shotgun (WGS) entry which is preliminary data.</text>
</comment>
<name>A0A9X4AIM5_9BACI</name>
<dbReference type="EMBL" id="JAMQJZ010000009">
    <property type="protein sequence ID" value="MDC3421136.1"/>
    <property type="molecule type" value="Genomic_DNA"/>
</dbReference>
<keyword evidence="1" id="KW-0472">Membrane</keyword>
<keyword evidence="1" id="KW-0812">Transmembrane</keyword>
<feature type="transmembrane region" description="Helical" evidence="1">
    <location>
        <begin position="35"/>
        <end position="55"/>
    </location>
</feature>
<protein>
    <submittedName>
        <fullName evidence="2">Uncharacterized protein</fullName>
    </submittedName>
</protein>
<organism evidence="2 3">
    <name type="scientific">Aquibacillus koreensis</name>
    <dbReference type="NCBI Taxonomy" id="279446"/>
    <lineage>
        <taxon>Bacteria</taxon>
        <taxon>Bacillati</taxon>
        <taxon>Bacillota</taxon>
        <taxon>Bacilli</taxon>
        <taxon>Bacillales</taxon>
        <taxon>Bacillaceae</taxon>
        <taxon>Aquibacillus</taxon>
    </lineage>
</organism>
<keyword evidence="1" id="KW-1133">Transmembrane helix</keyword>
<dbReference type="Proteomes" id="UP001145072">
    <property type="component" value="Unassembled WGS sequence"/>
</dbReference>
<dbReference type="AlphaFoldDB" id="A0A9X4AIM5"/>
<gene>
    <name evidence="2" type="ORF">NC661_12225</name>
</gene>
<evidence type="ECO:0000313" key="3">
    <source>
        <dbReference type="Proteomes" id="UP001145072"/>
    </source>
</evidence>
<sequence length="57" mass="6645">MILLFFIFGYLFVLQLIKALKSDDTHHQYGLVKHLAALLFVLWSTSLFLLLTAFMEL</sequence>
<reference evidence="2" key="1">
    <citation type="submission" date="2022-06" db="EMBL/GenBank/DDBJ databases">
        <title>Aquibacillus sp. a new bacterium isolated from soil saline samples.</title>
        <authorList>
            <person name="Galisteo C."/>
            <person name="De La Haba R."/>
            <person name="Sanchez-Porro C."/>
            <person name="Ventosa A."/>
        </authorList>
    </citation>
    <scope>NUCLEOTIDE SEQUENCE</scope>
    <source>
        <strain evidence="2">JCM 12387</strain>
    </source>
</reference>
<dbReference type="RefSeq" id="WP_259871798.1">
    <property type="nucleotide sequence ID" value="NZ_JAMQJZ010000009.1"/>
</dbReference>
<proteinExistence type="predicted"/>
<evidence type="ECO:0000313" key="2">
    <source>
        <dbReference type="EMBL" id="MDC3421136.1"/>
    </source>
</evidence>